<reference evidence="11" key="2">
    <citation type="journal article" date="2021" name="PeerJ">
        <title>Extensive microbial diversity within the chicken gut microbiome revealed by metagenomics and culture.</title>
        <authorList>
            <person name="Gilroy R."/>
            <person name="Ravi A."/>
            <person name="Getino M."/>
            <person name="Pursley I."/>
            <person name="Horton D.L."/>
            <person name="Alikhan N.F."/>
            <person name="Baker D."/>
            <person name="Gharbi K."/>
            <person name="Hall N."/>
            <person name="Watson M."/>
            <person name="Adriaenssens E.M."/>
            <person name="Foster-Nyarko E."/>
            <person name="Jarju S."/>
            <person name="Secka A."/>
            <person name="Antonio M."/>
            <person name="Oren A."/>
            <person name="Chaudhuri R.R."/>
            <person name="La Ragione R."/>
            <person name="Hildebrand F."/>
            <person name="Pallen M.J."/>
        </authorList>
    </citation>
    <scope>NUCLEOTIDE SEQUENCE</scope>
    <source>
        <strain evidence="11">7463</strain>
    </source>
</reference>
<evidence type="ECO:0000256" key="2">
    <source>
        <dbReference type="ARBA" id="ARBA00006236"/>
    </source>
</evidence>
<feature type="transmembrane region" description="Helical" evidence="8">
    <location>
        <begin position="347"/>
        <end position="365"/>
    </location>
</feature>
<feature type="transmembrane region" description="Helical" evidence="8">
    <location>
        <begin position="307"/>
        <end position="326"/>
    </location>
</feature>
<comment type="caution">
    <text evidence="11">The sequence shown here is derived from an EMBL/GenBank/DDBJ whole genome shotgun (WGS) entry which is preliminary data.</text>
</comment>
<evidence type="ECO:0000256" key="6">
    <source>
        <dbReference type="ARBA" id="ARBA00022989"/>
    </source>
</evidence>
<evidence type="ECO:0000256" key="7">
    <source>
        <dbReference type="ARBA" id="ARBA00023136"/>
    </source>
</evidence>
<dbReference type="NCBIfam" id="TIGR00710">
    <property type="entry name" value="efflux_Bcr_CflA"/>
    <property type="match status" value="1"/>
</dbReference>
<dbReference type="EMBL" id="DVMY01000077">
    <property type="protein sequence ID" value="HIU37555.1"/>
    <property type="molecule type" value="Genomic_DNA"/>
</dbReference>
<dbReference type="SUPFAM" id="SSF103473">
    <property type="entry name" value="MFS general substrate transporter"/>
    <property type="match status" value="1"/>
</dbReference>
<evidence type="ECO:0000313" key="11">
    <source>
        <dbReference type="EMBL" id="HIU37555.1"/>
    </source>
</evidence>
<dbReference type="PROSITE" id="PS50850">
    <property type="entry name" value="MFS"/>
    <property type="match status" value="1"/>
</dbReference>
<feature type="transmembrane region" description="Helical" evidence="8">
    <location>
        <begin position="371"/>
        <end position="390"/>
    </location>
</feature>
<dbReference type="InterPro" id="IPR050189">
    <property type="entry name" value="MFS_Efflux_Transporters"/>
</dbReference>
<dbReference type="Pfam" id="PF07690">
    <property type="entry name" value="MFS_1"/>
    <property type="match status" value="1"/>
</dbReference>
<comment type="subcellular location">
    <subcellularLocation>
        <location evidence="8">Cell inner membrane</location>
        <topology evidence="8">Multi-pass membrane protein</topology>
    </subcellularLocation>
    <subcellularLocation>
        <location evidence="1">Cell membrane</location>
        <topology evidence="1">Multi-pass membrane protein</topology>
    </subcellularLocation>
</comment>
<evidence type="ECO:0000256" key="9">
    <source>
        <dbReference type="SAM" id="SignalP"/>
    </source>
</evidence>
<feature type="transmembrane region" description="Helical" evidence="8">
    <location>
        <begin position="163"/>
        <end position="183"/>
    </location>
</feature>
<dbReference type="PROSITE" id="PS00216">
    <property type="entry name" value="SUGAR_TRANSPORT_1"/>
    <property type="match status" value="1"/>
</dbReference>
<name>A0A9D1LFF7_9BURK</name>
<evidence type="ECO:0000256" key="8">
    <source>
        <dbReference type="RuleBase" id="RU365088"/>
    </source>
</evidence>
<evidence type="ECO:0000256" key="1">
    <source>
        <dbReference type="ARBA" id="ARBA00004651"/>
    </source>
</evidence>
<feature type="transmembrane region" description="Helical" evidence="8">
    <location>
        <begin position="75"/>
        <end position="94"/>
    </location>
</feature>
<gene>
    <name evidence="11" type="ORF">IAC56_04715</name>
</gene>
<reference evidence="11" key="1">
    <citation type="submission" date="2020-10" db="EMBL/GenBank/DDBJ databases">
        <authorList>
            <person name="Gilroy R."/>
        </authorList>
    </citation>
    <scope>NUCLEOTIDE SEQUENCE</scope>
    <source>
        <strain evidence="11">7463</strain>
    </source>
</reference>
<sequence>MLFTVPKSLAFLLAICSMVGPLSANTYMPGLGAIAEEFAVGEVAAYQTLSSYLMCFAISSLFVGAISDSLGRRSVMIGGLCCYALSCFLCAFSPNYECFLAGRILMGLFASTGTVLAMAVTRDLFSGRQAQELTSLIAVIFALAPALAPIIGGWLVVLFGWRSVFFFLATFALSMALITFFLLKETLPKQRRTVFQLLPLVSTYAHSFKNAAFTAGVFCNGFVFMGSILFSAGAPDYVENVMGMGVTDFGYLMIPLIGFSVLGSVFCTKIAARFGEIKTMWMQIAIMYIAGIAGVVMNYFWHVPYPICLFAVIVYSTAMSVIRPIMTVYNLDYFPKNKGMAASIQQFFQTSAFAICAALWVPVVMGEAWKYDAVLLFCGVMVSVTWLIVLKTRPRCLPKDFSQDA</sequence>
<accession>A0A9D1LFF7</accession>
<dbReference type="InterPro" id="IPR011701">
    <property type="entry name" value="MFS"/>
</dbReference>
<feature type="transmembrane region" description="Helical" evidence="8">
    <location>
        <begin position="211"/>
        <end position="232"/>
    </location>
</feature>
<dbReference type="InterPro" id="IPR036259">
    <property type="entry name" value="MFS_trans_sf"/>
</dbReference>
<organism evidence="11 12">
    <name type="scientific">Candidatus Aphodousia faecigallinarum</name>
    <dbReference type="NCBI Taxonomy" id="2840677"/>
    <lineage>
        <taxon>Bacteria</taxon>
        <taxon>Pseudomonadati</taxon>
        <taxon>Pseudomonadota</taxon>
        <taxon>Betaproteobacteria</taxon>
        <taxon>Burkholderiales</taxon>
        <taxon>Sutterellaceae</taxon>
        <taxon>Sutterellaceae incertae sedis</taxon>
        <taxon>Candidatus Aphodousia</taxon>
    </lineage>
</organism>
<evidence type="ECO:0000256" key="3">
    <source>
        <dbReference type="ARBA" id="ARBA00022448"/>
    </source>
</evidence>
<feature type="transmembrane region" description="Helical" evidence="8">
    <location>
        <begin position="133"/>
        <end position="157"/>
    </location>
</feature>
<feature type="transmembrane region" description="Helical" evidence="8">
    <location>
        <begin position="43"/>
        <end position="63"/>
    </location>
</feature>
<feature type="signal peptide" evidence="9">
    <location>
        <begin position="1"/>
        <end position="24"/>
    </location>
</feature>
<proteinExistence type="inferred from homology"/>
<evidence type="ECO:0000313" key="12">
    <source>
        <dbReference type="Proteomes" id="UP000824083"/>
    </source>
</evidence>
<feature type="transmembrane region" description="Helical" evidence="8">
    <location>
        <begin position="252"/>
        <end position="272"/>
    </location>
</feature>
<dbReference type="GO" id="GO:1990961">
    <property type="term" value="P:xenobiotic detoxification by transmembrane export across the plasma membrane"/>
    <property type="evidence" value="ECO:0007669"/>
    <property type="project" value="InterPro"/>
</dbReference>
<dbReference type="GO" id="GO:0042910">
    <property type="term" value="F:xenobiotic transmembrane transporter activity"/>
    <property type="evidence" value="ECO:0007669"/>
    <property type="project" value="InterPro"/>
</dbReference>
<keyword evidence="9" id="KW-0732">Signal</keyword>
<comment type="similarity">
    <text evidence="2 8">Belongs to the major facilitator superfamily. Bcr/CmlA family.</text>
</comment>
<dbReference type="GO" id="GO:0005886">
    <property type="term" value="C:plasma membrane"/>
    <property type="evidence" value="ECO:0007669"/>
    <property type="project" value="UniProtKB-SubCell"/>
</dbReference>
<keyword evidence="5 8" id="KW-0812">Transmembrane</keyword>
<feature type="transmembrane region" description="Helical" evidence="8">
    <location>
        <begin position="284"/>
        <end position="301"/>
    </location>
</feature>
<dbReference type="CDD" id="cd17320">
    <property type="entry name" value="MFS_MdfA_MDR_like"/>
    <property type="match status" value="1"/>
</dbReference>
<dbReference type="AlphaFoldDB" id="A0A9D1LFF7"/>
<dbReference type="PANTHER" id="PTHR43124:SF3">
    <property type="entry name" value="CHLORAMPHENICOL EFFLUX PUMP RV0191"/>
    <property type="match status" value="1"/>
</dbReference>
<evidence type="ECO:0000259" key="10">
    <source>
        <dbReference type="PROSITE" id="PS50850"/>
    </source>
</evidence>
<evidence type="ECO:0000256" key="5">
    <source>
        <dbReference type="ARBA" id="ARBA00022692"/>
    </source>
</evidence>
<keyword evidence="8" id="KW-0997">Cell inner membrane</keyword>
<dbReference type="PANTHER" id="PTHR43124">
    <property type="entry name" value="PURINE EFFLUX PUMP PBUE"/>
    <property type="match status" value="1"/>
</dbReference>
<keyword evidence="6 8" id="KW-1133">Transmembrane helix</keyword>
<dbReference type="Proteomes" id="UP000824083">
    <property type="component" value="Unassembled WGS sequence"/>
</dbReference>
<dbReference type="Gene3D" id="1.20.1720.10">
    <property type="entry name" value="Multidrug resistance protein D"/>
    <property type="match status" value="1"/>
</dbReference>
<dbReference type="InterPro" id="IPR004812">
    <property type="entry name" value="Efflux_drug-R_Bcr/CmlA"/>
</dbReference>
<keyword evidence="3 8" id="KW-0813">Transport</keyword>
<keyword evidence="4" id="KW-1003">Cell membrane</keyword>
<dbReference type="InterPro" id="IPR020846">
    <property type="entry name" value="MFS_dom"/>
</dbReference>
<evidence type="ECO:0000256" key="4">
    <source>
        <dbReference type="ARBA" id="ARBA00022475"/>
    </source>
</evidence>
<feature type="domain" description="Major facilitator superfamily (MFS) profile" evidence="10">
    <location>
        <begin position="9"/>
        <end position="397"/>
    </location>
</feature>
<feature type="transmembrane region" description="Helical" evidence="8">
    <location>
        <begin position="100"/>
        <end position="121"/>
    </location>
</feature>
<protein>
    <recommendedName>
        <fullName evidence="8">Bcr/CflA family efflux transporter</fullName>
    </recommendedName>
</protein>
<feature type="chain" id="PRO_5038789431" description="Bcr/CflA family efflux transporter" evidence="9">
    <location>
        <begin position="25"/>
        <end position="405"/>
    </location>
</feature>
<keyword evidence="7 8" id="KW-0472">Membrane</keyword>
<comment type="caution">
    <text evidence="8">Lacks conserved residue(s) required for the propagation of feature annotation.</text>
</comment>
<dbReference type="InterPro" id="IPR005829">
    <property type="entry name" value="Sugar_transporter_CS"/>
</dbReference>